<evidence type="ECO:0000313" key="4">
    <source>
        <dbReference type="Proteomes" id="UP000229314"/>
    </source>
</evidence>
<dbReference type="Proteomes" id="UP000229314">
    <property type="component" value="Chromosome"/>
</dbReference>
<dbReference type="PROSITE" id="PS00141">
    <property type="entry name" value="ASP_PROTEASE"/>
    <property type="match status" value="1"/>
</dbReference>
<dbReference type="SUPFAM" id="SSF50630">
    <property type="entry name" value="Acid proteases"/>
    <property type="match status" value="1"/>
</dbReference>
<proteinExistence type="predicted"/>
<sequence length="128" mass="14386">MQVILPRAIESRGDQTVVLWDDEPWRSVWALVDTGADHNVIDKNLAQRLGWVPHGQASMTGFGHQEMVPVYDQKVFFPSCRNLCDASFVGSSLTDIGNYMPLIIGMAVIRLGVLTMDFRAQKFELSFI</sequence>
<organism evidence="3 4">
    <name type="scientific">Paracoccus yeei</name>
    <dbReference type="NCBI Taxonomy" id="147645"/>
    <lineage>
        <taxon>Bacteria</taxon>
        <taxon>Pseudomonadati</taxon>
        <taxon>Pseudomonadota</taxon>
        <taxon>Alphaproteobacteria</taxon>
        <taxon>Rhodobacterales</taxon>
        <taxon>Paracoccaceae</taxon>
        <taxon>Paracoccus</taxon>
    </lineage>
</organism>
<dbReference type="InterPro" id="IPR001995">
    <property type="entry name" value="Peptidase_A2_cat"/>
</dbReference>
<evidence type="ECO:0000313" key="3">
    <source>
        <dbReference type="EMBL" id="ATQ56635.1"/>
    </source>
</evidence>
<dbReference type="AlphaFoldDB" id="A0A2D2C299"/>
<dbReference type="Pfam" id="PF13650">
    <property type="entry name" value="Asp_protease_2"/>
    <property type="match status" value="1"/>
</dbReference>
<name>A0A2D2C299_9RHOB</name>
<dbReference type="InterPro" id="IPR021109">
    <property type="entry name" value="Peptidase_aspartic_dom_sf"/>
</dbReference>
<feature type="domain" description="Peptidase A2" evidence="2">
    <location>
        <begin position="28"/>
        <end position="63"/>
    </location>
</feature>
<accession>A0A2D2C299</accession>
<dbReference type="InterPro" id="IPR001969">
    <property type="entry name" value="Aspartic_peptidase_AS"/>
</dbReference>
<dbReference type="GO" id="GO:0006508">
    <property type="term" value="P:proteolysis"/>
    <property type="evidence" value="ECO:0007669"/>
    <property type="project" value="InterPro"/>
</dbReference>
<evidence type="ECO:0000256" key="1">
    <source>
        <dbReference type="ARBA" id="ARBA00022801"/>
    </source>
</evidence>
<keyword evidence="1" id="KW-0378">Hydrolase</keyword>
<evidence type="ECO:0000259" key="2">
    <source>
        <dbReference type="PROSITE" id="PS50175"/>
    </source>
</evidence>
<gene>
    <name evidence="3" type="ORF">PYTT13_13090</name>
</gene>
<dbReference type="GO" id="GO:0004190">
    <property type="term" value="F:aspartic-type endopeptidase activity"/>
    <property type="evidence" value="ECO:0007669"/>
    <property type="project" value="InterPro"/>
</dbReference>
<reference evidence="3 4" key="1">
    <citation type="submission" date="2017-10" db="EMBL/GenBank/DDBJ databases">
        <title>Complete genome sequence of Paracoccus yeei TT13 isolated from human skin.</title>
        <authorList>
            <person name="Lee K."/>
            <person name="Lim J.Y."/>
            <person name="Hwang I."/>
        </authorList>
    </citation>
    <scope>NUCLEOTIDE SEQUENCE [LARGE SCALE GENOMIC DNA]</scope>
    <source>
        <strain evidence="3 4">TT13</strain>
    </source>
</reference>
<dbReference type="EMBL" id="CP024422">
    <property type="protein sequence ID" value="ATQ56635.1"/>
    <property type="molecule type" value="Genomic_DNA"/>
</dbReference>
<protein>
    <recommendedName>
        <fullName evidence="2">Peptidase A2 domain-containing protein</fullName>
    </recommendedName>
</protein>
<dbReference type="PROSITE" id="PS50175">
    <property type="entry name" value="ASP_PROT_RETROV"/>
    <property type="match status" value="1"/>
</dbReference>
<dbReference type="Gene3D" id="2.40.70.10">
    <property type="entry name" value="Acid Proteases"/>
    <property type="match status" value="1"/>
</dbReference>